<gene>
    <name evidence="9" type="ORF">JFN87_27090</name>
</gene>
<evidence type="ECO:0000259" key="8">
    <source>
        <dbReference type="PROSITE" id="PS50850"/>
    </source>
</evidence>
<feature type="transmembrane region" description="Helical" evidence="7">
    <location>
        <begin position="277"/>
        <end position="298"/>
    </location>
</feature>
<evidence type="ECO:0000256" key="7">
    <source>
        <dbReference type="SAM" id="Phobius"/>
    </source>
</evidence>
<feature type="transmembrane region" description="Helical" evidence="7">
    <location>
        <begin position="383"/>
        <end position="404"/>
    </location>
</feature>
<evidence type="ECO:0000256" key="1">
    <source>
        <dbReference type="ARBA" id="ARBA00004651"/>
    </source>
</evidence>
<evidence type="ECO:0000256" key="2">
    <source>
        <dbReference type="ARBA" id="ARBA00022692"/>
    </source>
</evidence>
<dbReference type="PROSITE" id="PS50850">
    <property type="entry name" value="MFS"/>
    <property type="match status" value="1"/>
</dbReference>
<feature type="transmembrane region" description="Helical" evidence="7">
    <location>
        <begin position="319"/>
        <end position="338"/>
    </location>
</feature>
<dbReference type="EMBL" id="JAGIQL010000158">
    <property type="protein sequence ID" value="MBP0461100.1"/>
    <property type="molecule type" value="Genomic_DNA"/>
</dbReference>
<evidence type="ECO:0000313" key="9">
    <source>
        <dbReference type="EMBL" id="MBP0461100.1"/>
    </source>
</evidence>
<feature type="transmembrane region" description="Helical" evidence="7">
    <location>
        <begin position="480"/>
        <end position="498"/>
    </location>
</feature>
<protein>
    <submittedName>
        <fullName evidence="9">MFS transporter</fullName>
    </submittedName>
</protein>
<keyword evidence="2 7" id="KW-0812">Transmembrane</keyword>
<feature type="compositionally biased region" description="Low complexity" evidence="6">
    <location>
        <begin position="7"/>
        <end position="44"/>
    </location>
</feature>
<feature type="transmembrane region" description="Helical" evidence="7">
    <location>
        <begin position="193"/>
        <end position="213"/>
    </location>
</feature>
<dbReference type="GO" id="GO:0022857">
    <property type="term" value="F:transmembrane transporter activity"/>
    <property type="evidence" value="ECO:0007669"/>
    <property type="project" value="InterPro"/>
</dbReference>
<keyword evidence="4 7" id="KW-0472">Membrane</keyword>
<dbReference type="InterPro" id="IPR011701">
    <property type="entry name" value="MFS"/>
</dbReference>
<dbReference type="GO" id="GO:0005886">
    <property type="term" value="C:plasma membrane"/>
    <property type="evidence" value="ECO:0007669"/>
    <property type="project" value="UniProtKB-SubCell"/>
</dbReference>
<evidence type="ECO:0000313" key="10">
    <source>
        <dbReference type="Proteomes" id="UP000670475"/>
    </source>
</evidence>
<dbReference type="Gene3D" id="1.20.1250.20">
    <property type="entry name" value="MFS general substrate transporter like domains"/>
    <property type="match status" value="2"/>
</dbReference>
<dbReference type="PANTHER" id="PTHR42718">
    <property type="entry name" value="MAJOR FACILITATOR SUPERFAMILY MULTIDRUG TRANSPORTER MFSC"/>
    <property type="match status" value="1"/>
</dbReference>
<feature type="transmembrane region" description="Helical" evidence="7">
    <location>
        <begin position="103"/>
        <end position="123"/>
    </location>
</feature>
<organism evidence="9 10">
    <name type="scientific">Streptomyces montanisoli</name>
    <dbReference type="NCBI Taxonomy" id="2798581"/>
    <lineage>
        <taxon>Bacteria</taxon>
        <taxon>Bacillati</taxon>
        <taxon>Actinomycetota</taxon>
        <taxon>Actinomycetes</taxon>
        <taxon>Kitasatosporales</taxon>
        <taxon>Streptomycetaceae</taxon>
        <taxon>Streptomyces</taxon>
    </lineage>
</organism>
<feature type="transmembrane region" description="Helical" evidence="7">
    <location>
        <begin position="130"/>
        <end position="148"/>
    </location>
</feature>
<accession>A0A940MDR9</accession>
<feature type="transmembrane region" description="Helical" evidence="7">
    <location>
        <begin position="453"/>
        <end position="474"/>
    </location>
</feature>
<dbReference type="PANTHER" id="PTHR42718:SF49">
    <property type="entry name" value="EXPORT PROTEIN"/>
    <property type="match status" value="1"/>
</dbReference>
<feature type="transmembrane region" description="Helical" evidence="7">
    <location>
        <begin position="350"/>
        <end position="371"/>
    </location>
</feature>
<dbReference type="InterPro" id="IPR020846">
    <property type="entry name" value="MFS_dom"/>
</dbReference>
<dbReference type="CDD" id="cd17321">
    <property type="entry name" value="MFS_MMR_MDR_like"/>
    <property type="match status" value="1"/>
</dbReference>
<sequence length="509" mass="50857">MSRPLDSAAATGTWTAGVAPGPAPGESPAQASAPISASAPGVAPQEAAQGRVTDHPAPAPNARGTLLATLVATFVALMVYTAPLLTVPTLSGTFHTSLSAQAWLLNGTPLGLAAVLLVAGGLADDFGRRRLFLIGTVGLAVTTALSALTDDTLLFTLTRVAQGAASAAILAASLGLIAHAFPAGPSRLRATGAWGAAVSGGIALGPLLAAALNGLGWRALYLVLGAAALGAGVYAARVLSESRAAHRARPDLPGAAALGLAFTALLTALTLGRNGWLAAPVLLLLAAMVVLLAVFALIERRSAAPLVDLGLLKHTPFQSSVLGALFTGIAVIGFFSYLPVVVEGVLHLSVFQTAWIVVLWAGTAAVVAYQAKRLHARFAVRHQMAAGFVLHAAGILTMLGAVGASSEARLLPGVFVAGLGSGLLNAALPRLSVESVPPQRAAMGSGANNTARYIGSSVGVALMLALVTSAGTTARGADTAIVVMAAVTLLGALLVLVLRGRRGDGPAGS</sequence>
<feature type="transmembrane region" description="Helical" evidence="7">
    <location>
        <begin position="160"/>
        <end position="181"/>
    </location>
</feature>
<feature type="domain" description="Major facilitator superfamily (MFS) profile" evidence="8">
    <location>
        <begin position="65"/>
        <end position="503"/>
    </location>
</feature>
<feature type="transmembrane region" description="Helical" evidence="7">
    <location>
        <begin position="219"/>
        <end position="240"/>
    </location>
</feature>
<feature type="region of interest" description="Disordered" evidence="6">
    <location>
        <begin position="1"/>
        <end position="59"/>
    </location>
</feature>
<feature type="transmembrane region" description="Helical" evidence="7">
    <location>
        <begin position="410"/>
        <end position="432"/>
    </location>
</feature>
<keyword evidence="10" id="KW-1185">Reference proteome</keyword>
<feature type="transmembrane region" description="Helical" evidence="7">
    <location>
        <begin position="252"/>
        <end position="271"/>
    </location>
</feature>
<evidence type="ECO:0000256" key="6">
    <source>
        <dbReference type="SAM" id="MobiDB-lite"/>
    </source>
</evidence>
<proteinExistence type="predicted"/>
<keyword evidence="3 7" id="KW-1133">Transmembrane helix</keyword>
<evidence type="ECO:0000256" key="3">
    <source>
        <dbReference type="ARBA" id="ARBA00022989"/>
    </source>
</evidence>
<name>A0A940MDR9_9ACTN</name>
<dbReference type="Proteomes" id="UP000670475">
    <property type="component" value="Unassembled WGS sequence"/>
</dbReference>
<comment type="caution">
    <text evidence="9">The sequence shown here is derived from an EMBL/GenBank/DDBJ whole genome shotgun (WGS) entry which is preliminary data.</text>
</comment>
<dbReference type="Pfam" id="PF07690">
    <property type="entry name" value="MFS_1"/>
    <property type="match status" value="1"/>
</dbReference>
<dbReference type="InterPro" id="IPR036259">
    <property type="entry name" value="MFS_trans_sf"/>
</dbReference>
<dbReference type="RefSeq" id="WP_209344076.1">
    <property type="nucleotide sequence ID" value="NZ_JAGIQL010000158.1"/>
</dbReference>
<evidence type="ECO:0000256" key="5">
    <source>
        <dbReference type="ARBA" id="ARBA00023251"/>
    </source>
</evidence>
<dbReference type="SUPFAM" id="SSF103473">
    <property type="entry name" value="MFS general substrate transporter"/>
    <property type="match status" value="1"/>
</dbReference>
<comment type="subcellular location">
    <subcellularLocation>
        <location evidence="1">Cell membrane</location>
        <topology evidence="1">Multi-pass membrane protein</topology>
    </subcellularLocation>
</comment>
<reference evidence="9" key="1">
    <citation type="submission" date="2021-03" db="EMBL/GenBank/DDBJ databases">
        <title>Whole genome sequence of Streptomyces bomunensis MMS17-BM035.</title>
        <authorList>
            <person name="Lee J.H."/>
        </authorList>
    </citation>
    <scope>NUCLEOTIDE SEQUENCE</scope>
    <source>
        <strain evidence="9">MMS17-BM035</strain>
    </source>
</reference>
<dbReference type="GO" id="GO:0046677">
    <property type="term" value="P:response to antibiotic"/>
    <property type="evidence" value="ECO:0007669"/>
    <property type="project" value="UniProtKB-KW"/>
</dbReference>
<evidence type="ECO:0000256" key="4">
    <source>
        <dbReference type="ARBA" id="ARBA00023136"/>
    </source>
</evidence>
<dbReference type="AlphaFoldDB" id="A0A940MDR9"/>
<feature type="transmembrane region" description="Helical" evidence="7">
    <location>
        <begin position="65"/>
        <end position="83"/>
    </location>
</feature>
<keyword evidence="5" id="KW-0046">Antibiotic resistance</keyword>